<dbReference type="EMBL" id="CP058595">
    <property type="protein sequence ID" value="QLG44899.1"/>
    <property type="molecule type" value="Genomic_DNA"/>
</dbReference>
<organism evidence="1 2">
    <name type="scientific">Costertonia aggregata</name>
    <dbReference type="NCBI Taxonomy" id="343403"/>
    <lineage>
        <taxon>Bacteria</taxon>
        <taxon>Pseudomonadati</taxon>
        <taxon>Bacteroidota</taxon>
        <taxon>Flavobacteriia</taxon>
        <taxon>Flavobacteriales</taxon>
        <taxon>Flavobacteriaceae</taxon>
        <taxon>Costertonia</taxon>
    </lineage>
</organism>
<dbReference type="Proteomes" id="UP000509302">
    <property type="component" value="Chromosome"/>
</dbReference>
<evidence type="ECO:0000313" key="2">
    <source>
        <dbReference type="Proteomes" id="UP000509302"/>
    </source>
</evidence>
<sequence>MNIYKNLFSAKSMKGKILRIKDDIEKRIKPICEEKFWVEWYGAYDIDPKNLVFWVCVQTDETKERLKSNSDLMNNIRLLLDKYDYSEQARKHVYIGFESQETVDRESDGDWYLHFK</sequence>
<gene>
    <name evidence="1" type="ORF">HYG79_05875</name>
</gene>
<dbReference type="RefSeq" id="WP_179241189.1">
    <property type="nucleotide sequence ID" value="NZ_CP058595.1"/>
</dbReference>
<accession>A0A7H9AN68</accession>
<keyword evidence="2" id="KW-1185">Reference proteome</keyword>
<evidence type="ECO:0000313" key="1">
    <source>
        <dbReference type="EMBL" id="QLG44899.1"/>
    </source>
</evidence>
<dbReference type="KEGG" id="cagg:HYG79_05875"/>
<dbReference type="AlphaFoldDB" id="A0A7H9AN68"/>
<protein>
    <submittedName>
        <fullName evidence="1">Uncharacterized protein</fullName>
    </submittedName>
</protein>
<proteinExistence type="predicted"/>
<reference evidence="1 2" key="1">
    <citation type="journal article" date="2006" name="Int. J. Syst. Evol. Microbiol.">
        <title>Costertonia aggregata gen. nov., sp. nov., a mesophilic marine bacterium of the family Flavobacteriaceae, isolated from a mature biofilm.</title>
        <authorList>
            <person name="Kwon K.K."/>
            <person name="Lee Y.K."/>
            <person name="Lee H.K."/>
        </authorList>
    </citation>
    <scope>NUCLEOTIDE SEQUENCE [LARGE SCALE GENOMIC DNA]</scope>
    <source>
        <strain evidence="1 2">KCCM 42265</strain>
    </source>
</reference>
<name>A0A7H9AN68_9FLAO</name>